<evidence type="ECO:0000256" key="1">
    <source>
        <dbReference type="SAM" id="Phobius"/>
    </source>
</evidence>
<keyword evidence="1" id="KW-0812">Transmembrane</keyword>
<feature type="chain" id="PRO_5025656470" evidence="2">
    <location>
        <begin position="21"/>
        <end position="319"/>
    </location>
</feature>
<sequence length="319" mass="36200">MYLANILPLLASTLILLTTAVPVDENLPVGVIHDPTKFADVKIDTSNTTSGSTSDDWPPQWAPQAGYVYLIGSATSIATFGSQECITFDNPIRSFVVYKNFTCFWYQYTRGLWGVPSSNEPEHSMAQVLHHTARDAILRLLESMRDNRNNVSQSRTVLAYLQHDRFQRGTATFVWQPLAALVGEPILTGDSLTNKRRQRGNHRNRSLNQKIAVLDDHRLLPRPFAIDRYLYILLPHDYNPRLRIDNMKLFSLLFAAFSVLVIAGPLVMRDDDPPPPRLGESTCGWFEWTFEGEEYPSDHDGCTCTGYSIPLDRYYVDRG</sequence>
<protein>
    <submittedName>
        <fullName evidence="3">Uncharacterized protein</fullName>
    </submittedName>
</protein>
<dbReference type="EMBL" id="ML977313">
    <property type="protein sequence ID" value="KAF2120683.1"/>
    <property type="molecule type" value="Genomic_DNA"/>
</dbReference>
<accession>A0A6A5ZP88</accession>
<proteinExistence type="predicted"/>
<keyword evidence="1" id="KW-1133">Transmembrane helix</keyword>
<keyword evidence="1" id="KW-0472">Membrane</keyword>
<gene>
    <name evidence="3" type="ORF">BDV96DRAFT_595113</name>
</gene>
<evidence type="ECO:0000313" key="4">
    <source>
        <dbReference type="Proteomes" id="UP000799770"/>
    </source>
</evidence>
<keyword evidence="4" id="KW-1185">Reference proteome</keyword>
<feature type="transmembrane region" description="Helical" evidence="1">
    <location>
        <begin position="249"/>
        <end position="268"/>
    </location>
</feature>
<dbReference type="Proteomes" id="UP000799770">
    <property type="component" value="Unassembled WGS sequence"/>
</dbReference>
<organism evidence="3 4">
    <name type="scientific">Lophiotrema nucula</name>
    <dbReference type="NCBI Taxonomy" id="690887"/>
    <lineage>
        <taxon>Eukaryota</taxon>
        <taxon>Fungi</taxon>
        <taxon>Dikarya</taxon>
        <taxon>Ascomycota</taxon>
        <taxon>Pezizomycotina</taxon>
        <taxon>Dothideomycetes</taxon>
        <taxon>Pleosporomycetidae</taxon>
        <taxon>Pleosporales</taxon>
        <taxon>Lophiotremataceae</taxon>
        <taxon>Lophiotrema</taxon>
    </lineage>
</organism>
<feature type="signal peptide" evidence="2">
    <location>
        <begin position="1"/>
        <end position="20"/>
    </location>
</feature>
<evidence type="ECO:0000256" key="2">
    <source>
        <dbReference type="SAM" id="SignalP"/>
    </source>
</evidence>
<dbReference type="AlphaFoldDB" id="A0A6A5ZP88"/>
<keyword evidence="2" id="KW-0732">Signal</keyword>
<name>A0A6A5ZP88_9PLEO</name>
<evidence type="ECO:0000313" key="3">
    <source>
        <dbReference type="EMBL" id="KAF2120683.1"/>
    </source>
</evidence>
<reference evidence="3" key="1">
    <citation type="journal article" date="2020" name="Stud. Mycol.">
        <title>101 Dothideomycetes genomes: a test case for predicting lifestyles and emergence of pathogens.</title>
        <authorList>
            <person name="Haridas S."/>
            <person name="Albert R."/>
            <person name="Binder M."/>
            <person name="Bloem J."/>
            <person name="Labutti K."/>
            <person name="Salamov A."/>
            <person name="Andreopoulos B."/>
            <person name="Baker S."/>
            <person name="Barry K."/>
            <person name="Bills G."/>
            <person name="Bluhm B."/>
            <person name="Cannon C."/>
            <person name="Castanera R."/>
            <person name="Culley D."/>
            <person name="Daum C."/>
            <person name="Ezra D."/>
            <person name="Gonzalez J."/>
            <person name="Henrissat B."/>
            <person name="Kuo A."/>
            <person name="Liang C."/>
            <person name="Lipzen A."/>
            <person name="Lutzoni F."/>
            <person name="Magnuson J."/>
            <person name="Mondo S."/>
            <person name="Nolan M."/>
            <person name="Ohm R."/>
            <person name="Pangilinan J."/>
            <person name="Park H.-J."/>
            <person name="Ramirez L."/>
            <person name="Alfaro M."/>
            <person name="Sun H."/>
            <person name="Tritt A."/>
            <person name="Yoshinaga Y."/>
            <person name="Zwiers L.-H."/>
            <person name="Turgeon B."/>
            <person name="Goodwin S."/>
            <person name="Spatafora J."/>
            <person name="Crous P."/>
            <person name="Grigoriev I."/>
        </authorList>
    </citation>
    <scope>NUCLEOTIDE SEQUENCE</scope>
    <source>
        <strain evidence="3">CBS 627.86</strain>
    </source>
</reference>